<dbReference type="InterPro" id="IPR027417">
    <property type="entry name" value="P-loop_NTPase"/>
</dbReference>
<organism evidence="7 8">
    <name type="scientific">Mobiluncus mulieris</name>
    <dbReference type="NCBI Taxonomy" id="2052"/>
    <lineage>
        <taxon>Bacteria</taxon>
        <taxon>Bacillati</taxon>
        <taxon>Actinomycetota</taxon>
        <taxon>Actinomycetes</taxon>
        <taxon>Actinomycetales</taxon>
        <taxon>Actinomycetaceae</taxon>
        <taxon>Mobiluncus</taxon>
    </lineage>
</organism>
<dbReference type="Gene3D" id="3.40.50.10810">
    <property type="entry name" value="Tandem AAA-ATPase domain"/>
    <property type="match status" value="1"/>
</dbReference>
<dbReference type="GO" id="GO:0016787">
    <property type="term" value="F:hydrolase activity"/>
    <property type="evidence" value="ECO:0007669"/>
    <property type="project" value="UniProtKB-KW"/>
</dbReference>
<dbReference type="InterPro" id="IPR024975">
    <property type="entry name" value="NOV_C"/>
</dbReference>
<dbReference type="GO" id="GO:0005524">
    <property type="term" value="F:ATP binding"/>
    <property type="evidence" value="ECO:0007669"/>
    <property type="project" value="UniProtKB-KW"/>
</dbReference>
<protein>
    <submittedName>
        <fullName evidence="7">DUF3883 domain-containing protein</fullName>
    </submittedName>
</protein>
<dbReference type="SMART" id="SM00490">
    <property type="entry name" value="HELICc"/>
    <property type="match status" value="1"/>
</dbReference>
<dbReference type="InterPro" id="IPR049730">
    <property type="entry name" value="SNF2/RAD54-like_C"/>
</dbReference>
<sequence length="1195" mass="134684">MEKLSEIAKGVRIRGILPSEVVTVKSVEWHGDSALTVIYETTHGVVAQALILDSDKEKYVIEDGSLWSFDADANDLRLVSEAYRISMAHLFDPYLAIRTSSVEALPHQISAVYGEMLPRLPLRYVLADDPGAGKTIMTGLLVKEMLVRGDLRRCLIVAPGNLVEQWQDELRSKFNLQFRILTNQDLESSATGNAFQDTDFAIARLDKLARDEVIQKKLRLCSWDLVVCDEAHKMSATNFGGEPKYTKRYRLGQLLGETTENLLLLTATPHNGKPADFRYFMALVDKDRFAGANRVKNPSGRAIQSNPQSAISVNKYAEVDVSDVMRRLVKEELLKFDGRPLFPERLAYTVEYELSPAEAALYEAVTAYVKDGFNRADRLDNKRRNSVGFALTILQRRLASSPEALYQSLKRRRIRLESRLSEAKNASDKTAPDACEWVFARGDFGEDDFDEDDYSSEELEKLEDDVMDAATAAASIAEFEAEIAALTDLERTANSVRISGEDRKWDEVSKLLQDDSNMFGADGRREKLIIFTEHKDTLNYLARRIRSLLGDEDAVLTISGGMTRDERRRAEELFKQDKNVRILVATDAAGEGINLQRAHLMINYDLPWNPNRLEQRFGRIHRIGQTEVCHLWNLVAAKTREGEVFQRLFAKLEAERQTLGGKVFDVLGRLTFEGQPLRDLLLEAVRYGDDPEVKNRLNQVVDASLNIDVIKCLLQDYALTDNIMDSSSVNKIREDMERVEARKLEPHFIEAFFMAAMQKLGGKVESREPGRFEVLKVPFSVVSRDVQVGAAGRVLERYERICFDKDLKESAGLIPAELVCPGHPLLDALVSTLISQLGSTLRKGAVFVDEQDEGTEPRLLLYIEDAVLDGRVLDDGTRNVVSKAFRFVEIKANGEARNAGYAPYLDYRPPKSTEKTAVAALLQTQAWLQDDIEKRAVDFALTRIIPRHLEAVRARRLEQIRKVERAVKERLTEEIRYWDFRAGELEKKERAGQKPRLNSGNAKKRADELAERKELRLAQLQREKEIFPAPPRILGGALVIPRGALLDFSSDGSTPGPDERSEIERIAMETVTGIEKSLGFKPKDVSKENCGYDIESFVPVSLRNTGAALRMIEVKGRSQGAPTVTVSHNEVMCALNKRDDFILAIVEVDGDQTRTTYIRHPFVNPPDYSTASTNYDIKRLKDTGEVILEKEGTCQ</sequence>
<dbReference type="SMART" id="SM00487">
    <property type="entry name" value="DEXDc"/>
    <property type="match status" value="1"/>
</dbReference>
<dbReference type="PANTHER" id="PTHR45766">
    <property type="entry name" value="DNA ANNEALING HELICASE AND ENDONUCLEASE ZRANB3 FAMILY MEMBER"/>
    <property type="match status" value="1"/>
</dbReference>
<dbReference type="EMBL" id="JABCUS010000008">
    <property type="protein sequence ID" value="NMX03260.1"/>
    <property type="molecule type" value="Genomic_DNA"/>
</dbReference>
<feature type="domain" description="Helicase ATP-binding" evidence="5">
    <location>
        <begin position="115"/>
        <end position="287"/>
    </location>
</feature>
<keyword evidence="2" id="KW-0378">Hydrolase</keyword>
<keyword evidence="1" id="KW-0547">Nucleotide-binding</keyword>
<gene>
    <name evidence="7" type="ORF">HHJ77_04800</name>
</gene>
<keyword evidence="4" id="KW-0067">ATP-binding</keyword>
<dbReference type="InterPro" id="IPR038718">
    <property type="entry name" value="SNF2-like_sf"/>
</dbReference>
<feature type="domain" description="Helicase C-terminal" evidence="6">
    <location>
        <begin position="504"/>
        <end position="667"/>
    </location>
</feature>
<dbReference type="CDD" id="cd18793">
    <property type="entry name" value="SF2_C_SNF"/>
    <property type="match status" value="1"/>
</dbReference>
<dbReference type="InterPro" id="IPR057342">
    <property type="entry name" value="DEXDc_RapA"/>
</dbReference>
<dbReference type="InterPro" id="IPR001650">
    <property type="entry name" value="Helicase_C-like"/>
</dbReference>
<dbReference type="SUPFAM" id="SSF52540">
    <property type="entry name" value="P-loop containing nucleoside triphosphate hydrolases"/>
    <property type="match status" value="2"/>
</dbReference>
<dbReference type="GO" id="GO:0004386">
    <property type="term" value="F:helicase activity"/>
    <property type="evidence" value="ECO:0007669"/>
    <property type="project" value="UniProtKB-KW"/>
</dbReference>
<evidence type="ECO:0000256" key="2">
    <source>
        <dbReference type="ARBA" id="ARBA00022801"/>
    </source>
</evidence>
<dbReference type="PROSITE" id="PS51194">
    <property type="entry name" value="HELICASE_CTER"/>
    <property type="match status" value="1"/>
</dbReference>
<dbReference type="AlphaFoldDB" id="A0A7Y0UT57"/>
<dbReference type="PANTHER" id="PTHR45766:SF6">
    <property type="entry name" value="SWI_SNF-RELATED MATRIX-ASSOCIATED ACTIN-DEPENDENT REGULATOR OF CHROMATIN SUBFAMILY A-LIKE PROTEIN 1"/>
    <property type="match status" value="1"/>
</dbReference>
<dbReference type="Pfam" id="PF00176">
    <property type="entry name" value="SNF2-rel_dom"/>
    <property type="match status" value="1"/>
</dbReference>
<evidence type="ECO:0000313" key="7">
    <source>
        <dbReference type="EMBL" id="NMX03260.1"/>
    </source>
</evidence>
<dbReference type="Pfam" id="PF00271">
    <property type="entry name" value="Helicase_C"/>
    <property type="match status" value="1"/>
</dbReference>
<keyword evidence="3" id="KW-0347">Helicase</keyword>
<name>A0A7Y0UT57_9ACTO</name>
<evidence type="ECO:0000259" key="5">
    <source>
        <dbReference type="PROSITE" id="PS51192"/>
    </source>
</evidence>
<dbReference type="CDD" id="cd18011">
    <property type="entry name" value="DEXDc_RapA"/>
    <property type="match status" value="1"/>
</dbReference>
<dbReference type="Gene3D" id="3.40.50.300">
    <property type="entry name" value="P-loop containing nucleotide triphosphate hydrolases"/>
    <property type="match status" value="1"/>
</dbReference>
<dbReference type="InterPro" id="IPR014001">
    <property type="entry name" value="Helicase_ATP-bd"/>
</dbReference>
<comment type="caution">
    <text evidence="7">The sequence shown here is derived from an EMBL/GenBank/DDBJ whole genome shotgun (WGS) entry which is preliminary data.</text>
</comment>
<dbReference type="Pfam" id="PF13020">
    <property type="entry name" value="NOV_C"/>
    <property type="match status" value="1"/>
</dbReference>
<dbReference type="InterPro" id="IPR000330">
    <property type="entry name" value="SNF2_N"/>
</dbReference>
<evidence type="ECO:0000259" key="6">
    <source>
        <dbReference type="PROSITE" id="PS51194"/>
    </source>
</evidence>
<evidence type="ECO:0000256" key="4">
    <source>
        <dbReference type="ARBA" id="ARBA00022840"/>
    </source>
</evidence>
<accession>A0A7Y0UT57</accession>
<evidence type="ECO:0000256" key="1">
    <source>
        <dbReference type="ARBA" id="ARBA00022741"/>
    </source>
</evidence>
<proteinExistence type="predicted"/>
<reference evidence="7 8" key="1">
    <citation type="submission" date="2020-04" db="EMBL/GenBank/DDBJ databases">
        <title>Antimicrobial susceptibility and clonality of vaginal-derived multi-drug resistant Mobiluncus isolates in China.</title>
        <authorList>
            <person name="Zhang X."/>
        </authorList>
    </citation>
    <scope>NUCLEOTIDE SEQUENCE [LARGE SCALE GENOMIC DNA]</scope>
    <source>
        <strain evidence="7 8">12</strain>
    </source>
</reference>
<evidence type="ECO:0000256" key="3">
    <source>
        <dbReference type="ARBA" id="ARBA00022806"/>
    </source>
</evidence>
<dbReference type="Proteomes" id="UP000575397">
    <property type="component" value="Unassembled WGS sequence"/>
</dbReference>
<evidence type="ECO:0000313" key="8">
    <source>
        <dbReference type="Proteomes" id="UP000575397"/>
    </source>
</evidence>
<dbReference type="PROSITE" id="PS51192">
    <property type="entry name" value="HELICASE_ATP_BIND_1"/>
    <property type="match status" value="1"/>
</dbReference>
<dbReference type="RefSeq" id="WP_169762499.1">
    <property type="nucleotide sequence ID" value="NZ_JABCUS010000008.1"/>
</dbReference>